<evidence type="ECO:0000256" key="3">
    <source>
        <dbReference type="ARBA" id="ARBA00023015"/>
    </source>
</evidence>
<dbReference type="EnsemblPlants" id="KQK10589">
    <property type="protein sequence ID" value="KQK10589"/>
    <property type="gene ID" value="BRADI_2g55040v3"/>
</dbReference>
<dbReference type="InterPro" id="IPR009057">
    <property type="entry name" value="Homeodomain-like_sf"/>
</dbReference>
<feature type="domain" description="HTH myb-type" evidence="9">
    <location>
        <begin position="150"/>
        <end position="197"/>
    </location>
</feature>
<feature type="compositionally biased region" description="Pro residues" evidence="7">
    <location>
        <begin position="117"/>
        <end position="130"/>
    </location>
</feature>
<dbReference type="AlphaFoldDB" id="A0A0Q3GJM0"/>
<dbReference type="FunFam" id="1.10.10.60:FF:000060">
    <property type="entry name" value="MYB transcription factor"/>
    <property type="match status" value="1"/>
</dbReference>
<organism evidence="10">
    <name type="scientific">Brachypodium distachyon</name>
    <name type="common">Purple false brome</name>
    <name type="synonym">Trachynia distachya</name>
    <dbReference type="NCBI Taxonomy" id="15368"/>
    <lineage>
        <taxon>Eukaryota</taxon>
        <taxon>Viridiplantae</taxon>
        <taxon>Streptophyta</taxon>
        <taxon>Embryophyta</taxon>
        <taxon>Tracheophyta</taxon>
        <taxon>Spermatophyta</taxon>
        <taxon>Magnoliopsida</taxon>
        <taxon>Liliopsida</taxon>
        <taxon>Poales</taxon>
        <taxon>Poaceae</taxon>
        <taxon>BOP clade</taxon>
        <taxon>Pooideae</taxon>
        <taxon>Stipodae</taxon>
        <taxon>Brachypodieae</taxon>
        <taxon>Brachypodium</taxon>
    </lineage>
</organism>
<dbReference type="GO" id="GO:0000981">
    <property type="term" value="F:DNA-binding transcription factor activity, RNA polymerase II-specific"/>
    <property type="evidence" value="ECO:0000318"/>
    <property type="project" value="GO_Central"/>
</dbReference>
<dbReference type="Pfam" id="PF00249">
    <property type="entry name" value="Myb_DNA-binding"/>
    <property type="match status" value="2"/>
</dbReference>
<feature type="region of interest" description="Disordered" evidence="7">
    <location>
        <begin position="1"/>
        <end position="140"/>
    </location>
</feature>
<evidence type="ECO:0000256" key="4">
    <source>
        <dbReference type="ARBA" id="ARBA00023125"/>
    </source>
</evidence>
<dbReference type="EnsemblPlants" id="KQK10591">
    <property type="protein sequence ID" value="KQK10591"/>
    <property type="gene ID" value="BRADI_2g55040v3"/>
</dbReference>
<dbReference type="PROSITE" id="PS50090">
    <property type="entry name" value="MYB_LIKE"/>
    <property type="match status" value="2"/>
</dbReference>
<dbReference type="GO" id="GO:0000978">
    <property type="term" value="F:RNA polymerase II cis-regulatory region sequence-specific DNA binding"/>
    <property type="evidence" value="ECO:0000318"/>
    <property type="project" value="GO_Central"/>
</dbReference>
<dbReference type="EnsemblPlants" id="KQK10590">
    <property type="protein sequence ID" value="KQK10590"/>
    <property type="gene ID" value="BRADI_2g55040v3"/>
</dbReference>
<dbReference type="Gramene" id="KQK10590">
    <property type="protein sequence ID" value="KQK10590"/>
    <property type="gene ID" value="BRADI_2g55040v3"/>
</dbReference>
<evidence type="ECO:0000313" key="12">
    <source>
        <dbReference type="Proteomes" id="UP000008810"/>
    </source>
</evidence>
<dbReference type="ExpressionAtlas" id="A0A0Q3GJM0">
    <property type="expression patterns" value="baseline"/>
</dbReference>
<feature type="compositionally biased region" description="Low complexity" evidence="7">
    <location>
        <begin position="106"/>
        <end position="116"/>
    </location>
</feature>
<dbReference type="SMART" id="SM00717">
    <property type="entry name" value="SANT"/>
    <property type="match status" value="2"/>
</dbReference>
<dbReference type="GO" id="GO:0006355">
    <property type="term" value="P:regulation of DNA-templated transcription"/>
    <property type="evidence" value="ECO:0000318"/>
    <property type="project" value="GO_Central"/>
</dbReference>
<dbReference type="EMBL" id="CM000881">
    <property type="protein sequence ID" value="KQK10590.1"/>
    <property type="molecule type" value="Genomic_DNA"/>
</dbReference>
<comment type="subcellular location">
    <subcellularLocation>
        <location evidence="1">Nucleus</location>
    </subcellularLocation>
</comment>
<name>A0A0Q3GJM0_BRADI</name>
<keyword evidence="2" id="KW-0677">Repeat</keyword>
<proteinExistence type="predicted"/>
<dbReference type="InterPro" id="IPR050560">
    <property type="entry name" value="MYB_TF"/>
</dbReference>
<dbReference type="KEGG" id="bdi:100827463"/>
<dbReference type="EMBL" id="CM000881">
    <property type="protein sequence ID" value="KQK10591.1"/>
    <property type="molecule type" value="Genomic_DNA"/>
</dbReference>
<reference evidence="10" key="2">
    <citation type="submission" date="2017-06" db="EMBL/GenBank/DDBJ databases">
        <title>WGS assembly of Brachypodium distachyon.</title>
        <authorList>
            <consortium name="The International Brachypodium Initiative"/>
            <person name="Lucas S."/>
            <person name="Harmon-Smith M."/>
            <person name="Lail K."/>
            <person name="Tice H."/>
            <person name="Grimwood J."/>
            <person name="Bruce D."/>
            <person name="Barry K."/>
            <person name="Shu S."/>
            <person name="Lindquist E."/>
            <person name="Wang M."/>
            <person name="Pitluck S."/>
            <person name="Vogel J.P."/>
            <person name="Garvin D.F."/>
            <person name="Mockler T.C."/>
            <person name="Schmutz J."/>
            <person name="Rokhsar D."/>
            <person name="Bevan M.W."/>
        </authorList>
    </citation>
    <scope>NUCLEOTIDE SEQUENCE</scope>
    <source>
        <strain evidence="10">Bd21</strain>
    </source>
</reference>
<evidence type="ECO:0000256" key="2">
    <source>
        <dbReference type="ARBA" id="ARBA00022737"/>
    </source>
</evidence>
<reference evidence="10 11" key="1">
    <citation type="journal article" date="2010" name="Nature">
        <title>Genome sequencing and analysis of the model grass Brachypodium distachyon.</title>
        <authorList>
            <consortium name="International Brachypodium Initiative"/>
        </authorList>
    </citation>
    <scope>NUCLEOTIDE SEQUENCE [LARGE SCALE GENOMIC DNA]</scope>
    <source>
        <strain evidence="10">Bd21</strain>
        <strain evidence="11">cv. Bd21</strain>
    </source>
</reference>
<dbReference type="Gene3D" id="1.10.10.60">
    <property type="entry name" value="Homeodomain-like"/>
    <property type="match status" value="2"/>
</dbReference>
<evidence type="ECO:0000259" key="8">
    <source>
        <dbReference type="PROSITE" id="PS50090"/>
    </source>
</evidence>
<dbReference type="InterPro" id="IPR001005">
    <property type="entry name" value="SANT/Myb"/>
</dbReference>
<feature type="compositionally biased region" description="Pro residues" evidence="7">
    <location>
        <begin position="65"/>
        <end position="76"/>
    </location>
</feature>
<dbReference type="Proteomes" id="UP000008810">
    <property type="component" value="Chromosome 2"/>
</dbReference>
<keyword evidence="4" id="KW-0238">DNA-binding</keyword>
<reference evidence="11" key="3">
    <citation type="submission" date="2018-08" db="UniProtKB">
        <authorList>
            <consortium name="EnsemblPlants"/>
        </authorList>
    </citation>
    <scope>IDENTIFICATION</scope>
    <source>
        <strain evidence="11">cv. Bd21</strain>
    </source>
</reference>
<dbReference type="Gramene" id="KQK10591">
    <property type="protein sequence ID" value="KQK10591"/>
    <property type="gene ID" value="BRADI_2g55040v3"/>
</dbReference>
<feature type="domain" description="Myb-like" evidence="8">
    <location>
        <begin position="146"/>
        <end position="197"/>
    </location>
</feature>
<evidence type="ECO:0000256" key="5">
    <source>
        <dbReference type="ARBA" id="ARBA00023163"/>
    </source>
</evidence>
<evidence type="ECO:0000256" key="1">
    <source>
        <dbReference type="ARBA" id="ARBA00004123"/>
    </source>
</evidence>
<keyword evidence="12" id="KW-1185">Reference proteome</keyword>
<feature type="compositionally biased region" description="Pro residues" evidence="7">
    <location>
        <begin position="90"/>
        <end position="105"/>
    </location>
</feature>
<gene>
    <name evidence="11" type="primary">LOC100827463</name>
    <name evidence="10" type="ORF">BRADI_2g55040v3</name>
</gene>
<feature type="domain" description="Myb-like" evidence="8">
    <location>
        <begin position="198"/>
        <end position="248"/>
    </location>
</feature>
<evidence type="ECO:0000313" key="11">
    <source>
        <dbReference type="EnsemblPlants" id="KQK10589"/>
    </source>
</evidence>
<feature type="domain" description="HTH myb-type" evidence="9">
    <location>
        <begin position="198"/>
        <end position="252"/>
    </location>
</feature>
<dbReference type="GO" id="GO:0005634">
    <property type="term" value="C:nucleus"/>
    <property type="evidence" value="ECO:0000318"/>
    <property type="project" value="GO_Central"/>
</dbReference>
<dbReference type="InterPro" id="IPR017930">
    <property type="entry name" value="Myb_dom"/>
</dbReference>
<evidence type="ECO:0000259" key="9">
    <source>
        <dbReference type="PROSITE" id="PS51294"/>
    </source>
</evidence>
<protein>
    <submittedName>
        <fullName evidence="10 11">Uncharacterized protein</fullName>
    </submittedName>
</protein>
<accession>A0A0Q3GJM0</accession>
<dbReference type="Gramene" id="KQK10589">
    <property type="protein sequence ID" value="KQK10589"/>
    <property type="gene ID" value="BRADI_2g55040v3"/>
</dbReference>
<dbReference type="PANTHER" id="PTHR45614:SF25">
    <property type="entry name" value="MYB PROTEIN"/>
    <property type="match status" value="1"/>
</dbReference>
<keyword evidence="3" id="KW-0805">Transcription regulation</keyword>
<dbReference type="RefSeq" id="XP_010232563.1">
    <property type="nucleotide sequence ID" value="XM_010234261.3"/>
</dbReference>
<evidence type="ECO:0000256" key="6">
    <source>
        <dbReference type="ARBA" id="ARBA00023242"/>
    </source>
</evidence>
<sequence>MVSETAVSPQPLSYPSAANSAHSSPTSPADGTEAPAPPQLHPQPHHASPSPPPSMPGEKEEAPVHPQPQPHHPPPSSSSSHSTADETQAPVPPPPQPEPHHPSPSSPSMAEMQAPVQPQPQPNHSSPPPSGDDGDDVVFTGASAASGETVKGPWSPEEDALLSSLVTEHGPRNWTLIAGGIAGRSGKSCRLRWCNQLNPNVKRKPFTEEEDRIIMEAHAVHGNKWASIAKHLVGRTDNAIKNHWNSTLRRRYCTGRKCTQGSAVEQPTGEMSRAVLEKPRPLVEHSPFNAMEVKEAPVQKLSGSCAMALQIRDNNNCSTQVVEQPYLVPVQAGSTSVALQTRDHNNCITEVVDQPYLVQPVAKVGAFRPYNQGPVQSTQKEMSSSTRSVSTLQALGADLTCFAADVPNKCGHGCCSAEERPRNDSLLGPEFNEFEDHPPIQNSRFASLVSELSSIAWMNSSLQTSDARNSLRHNQVSPIL</sequence>
<dbReference type="PANTHER" id="PTHR45614">
    <property type="entry name" value="MYB PROTEIN-RELATED"/>
    <property type="match status" value="1"/>
</dbReference>
<evidence type="ECO:0000313" key="10">
    <source>
        <dbReference type="EMBL" id="KQK10589.1"/>
    </source>
</evidence>
<dbReference type="SUPFAM" id="SSF46689">
    <property type="entry name" value="Homeodomain-like"/>
    <property type="match status" value="1"/>
</dbReference>
<dbReference type="EMBL" id="CM000881">
    <property type="protein sequence ID" value="KQK10589.1"/>
    <property type="molecule type" value="Genomic_DNA"/>
</dbReference>
<dbReference type="PROSITE" id="PS51294">
    <property type="entry name" value="HTH_MYB"/>
    <property type="match status" value="2"/>
</dbReference>
<dbReference type="OrthoDB" id="2143914at2759"/>
<dbReference type="CDD" id="cd00167">
    <property type="entry name" value="SANT"/>
    <property type="match status" value="2"/>
</dbReference>
<evidence type="ECO:0000256" key="7">
    <source>
        <dbReference type="SAM" id="MobiDB-lite"/>
    </source>
</evidence>
<dbReference type="GeneID" id="100827463"/>
<keyword evidence="5" id="KW-0804">Transcription</keyword>
<keyword evidence="6" id="KW-0539">Nucleus</keyword>
<feature type="compositionally biased region" description="Polar residues" evidence="7">
    <location>
        <begin position="1"/>
        <end position="29"/>
    </location>
</feature>